<dbReference type="Proteomes" id="UP001066276">
    <property type="component" value="Chromosome 7"/>
</dbReference>
<evidence type="ECO:0000313" key="2">
    <source>
        <dbReference type="Proteomes" id="UP001066276"/>
    </source>
</evidence>
<proteinExistence type="predicted"/>
<protein>
    <submittedName>
        <fullName evidence="1">Uncharacterized protein</fullName>
    </submittedName>
</protein>
<dbReference type="InterPro" id="IPR040214">
    <property type="entry name" value="BRD10"/>
</dbReference>
<evidence type="ECO:0000313" key="1">
    <source>
        <dbReference type="EMBL" id="KAJ1128193.1"/>
    </source>
</evidence>
<sequence>MCSAVVGPMEEEEVTGSEVPCWEQALRPELHQGICMLRDFLLEKNKPLALAFLQGDTEEEPELLTMEEGLHQGSYEDRSNFVAGFRHMLEGCYRRRGLEYWMSKQTHSLEGMLGQKLSLLSQ</sequence>
<reference evidence="1" key="1">
    <citation type="journal article" date="2022" name="bioRxiv">
        <title>Sequencing and chromosome-scale assembly of the giantPleurodeles waltlgenome.</title>
        <authorList>
            <person name="Brown T."/>
            <person name="Elewa A."/>
            <person name="Iarovenko S."/>
            <person name="Subramanian E."/>
            <person name="Araus A.J."/>
            <person name="Petzold A."/>
            <person name="Susuki M."/>
            <person name="Suzuki K.-i.T."/>
            <person name="Hayashi T."/>
            <person name="Toyoda A."/>
            <person name="Oliveira C."/>
            <person name="Osipova E."/>
            <person name="Leigh N.D."/>
            <person name="Simon A."/>
            <person name="Yun M.H."/>
        </authorList>
    </citation>
    <scope>NUCLEOTIDE SEQUENCE</scope>
    <source>
        <strain evidence="1">20211129_DDA</strain>
        <tissue evidence="1">Liver</tissue>
    </source>
</reference>
<accession>A0AAV7PNV0</accession>
<dbReference type="AlphaFoldDB" id="A0AAV7PNV0"/>
<dbReference type="PANTHER" id="PTHR31095">
    <property type="entry name" value="RIKEN CDNA 9930021J03 GENE"/>
    <property type="match status" value="1"/>
</dbReference>
<gene>
    <name evidence="1" type="ORF">NDU88_006572</name>
</gene>
<organism evidence="1 2">
    <name type="scientific">Pleurodeles waltl</name>
    <name type="common">Iberian ribbed newt</name>
    <dbReference type="NCBI Taxonomy" id="8319"/>
    <lineage>
        <taxon>Eukaryota</taxon>
        <taxon>Metazoa</taxon>
        <taxon>Chordata</taxon>
        <taxon>Craniata</taxon>
        <taxon>Vertebrata</taxon>
        <taxon>Euteleostomi</taxon>
        <taxon>Amphibia</taxon>
        <taxon>Batrachia</taxon>
        <taxon>Caudata</taxon>
        <taxon>Salamandroidea</taxon>
        <taxon>Salamandridae</taxon>
        <taxon>Pleurodelinae</taxon>
        <taxon>Pleurodeles</taxon>
    </lineage>
</organism>
<name>A0AAV7PNV0_PLEWA</name>
<dbReference type="PANTHER" id="PTHR31095:SF3">
    <property type="entry name" value="RIKEN CDNA 9930021J03 GENE"/>
    <property type="match status" value="1"/>
</dbReference>
<keyword evidence="2" id="KW-1185">Reference proteome</keyword>
<dbReference type="EMBL" id="JANPWB010000011">
    <property type="protein sequence ID" value="KAJ1128193.1"/>
    <property type="molecule type" value="Genomic_DNA"/>
</dbReference>
<comment type="caution">
    <text evidence="1">The sequence shown here is derived from an EMBL/GenBank/DDBJ whole genome shotgun (WGS) entry which is preliminary data.</text>
</comment>